<sequence>MVASYDLLLVVLSYLVAAMASYTALSISGRLGQAKQDDSRYWRVGGAIVMGTGIWSMHFTGMLAFQLPVALGYDIVRTLLSWLLALGACWVALSLLSRHAFRWRSVLAGGGLMGLGISAMHYTGMAALMMTPAITYRPGLFALSVLVAIGASIAALVICFKLRQARRHLGWYQLLAAQVMALAITGMHYTGMAAAEFAPGAVCGARHALSVPMMATLVVGGSLALLTIAWIVTMLDARLESQTAKLAASLRAANEELLRINARDSLTGLANRRAFEAKLAELQAGGDALSVAFIDLDGFKPVNDSLGHQVGDEVLVAVGQRLAEAGGRRNLLARVGGDEFILLVIGARERPYLNSLASRLIEAVREPIEVGRNMVELSCSIGIASYPTDTDEVKRLIAMADSAMYEVKRSGKNHVRFYSPELDLASGNLVERQRELRNALVQRQFMLYFQPKLNPYSGELNGVEALVRWQHPERGIVAPQEFIPMMERFGLIVELGNQVLELALQALQRWLAADRAIPVAINISPQQFGRDGFAEHIIARLTHYGVPYRLLTLEITETVAMADMTRTEAVLSRLREAGIPVSLDDFGTGYSSLSLLRVLAPNELKIDRSFIKDLAQSPAARVIVAPIIEMAHSLGMTVVAEGVENEAQADVLRSLGCDELQGFHYARPMTGEDFARWCFEQPSLAAVPA</sequence>
<dbReference type="Pfam" id="PF00990">
    <property type="entry name" value="GGDEF"/>
    <property type="match status" value="1"/>
</dbReference>
<proteinExistence type="predicted"/>
<evidence type="ECO:0000256" key="1">
    <source>
        <dbReference type="PROSITE-ProRule" id="PRU00244"/>
    </source>
</evidence>
<feature type="domain" description="EAL" evidence="2">
    <location>
        <begin position="429"/>
        <end position="682"/>
    </location>
</feature>
<evidence type="ECO:0000259" key="3">
    <source>
        <dbReference type="PROSITE" id="PS50887"/>
    </source>
</evidence>
<dbReference type="SUPFAM" id="SSF55073">
    <property type="entry name" value="Nucleotide cyclase"/>
    <property type="match status" value="1"/>
</dbReference>
<protein>
    <submittedName>
        <fullName evidence="5">EAL domain-containing protein</fullName>
    </submittedName>
</protein>
<dbReference type="Pfam" id="PF00563">
    <property type="entry name" value="EAL"/>
    <property type="match status" value="1"/>
</dbReference>
<dbReference type="PANTHER" id="PTHR44757">
    <property type="entry name" value="DIGUANYLATE CYCLASE DGCP"/>
    <property type="match status" value="1"/>
</dbReference>
<dbReference type="Gene3D" id="3.20.20.450">
    <property type="entry name" value="EAL domain"/>
    <property type="match status" value="1"/>
</dbReference>
<keyword evidence="1" id="KW-0472">Membrane</keyword>
<dbReference type="PANTHER" id="PTHR44757:SF2">
    <property type="entry name" value="BIOFILM ARCHITECTURE MAINTENANCE PROTEIN MBAA"/>
    <property type="match status" value="1"/>
</dbReference>
<comment type="caution">
    <text evidence="5">The sequence shown here is derived from an EMBL/GenBank/DDBJ whole genome shotgun (WGS) entry which is preliminary data.</text>
</comment>
<dbReference type="PROSITE" id="PS50924">
    <property type="entry name" value="MHYT"/>
    <property type="match status" value="1"/>
</dbReference>
<dbReference type="InterPro" id="IPR001633">
    <property type="entry name" value="EAL_dom"/>
</dbReference>
<keyword evidence="6" id="KW-1185">Reference proteome</keyword>
<keyword evidence="1" id="KW-1133">Transmembrane helix</keyword>
<feature type="transmembrane region" description="Helical" evidence="1">
    <location>
        <begin position="140"/>
        <end position="162"/>
    </location>
</feature>
<reference evidence="5" key="1">
    <citation type="submission" date="2023-06" db="EMBL/GenBank/DDBJ databases">
        <authorList>
            <person name="Zhang S."/>
        </authorList>
    </citation>
    <scope>NUCLEOTIDE SEQUENCE</scope>
    <source>
        <strain evidence="5">SG2303</strain>
    </source>
</reference>
<dbReference type="InterPro" id="IPR000160">
    <property type="entry name" value="GGDEF_dom"/>
</dbReference>
<dbReference type="PROSITE" id="PS50887">
    <property type="entry name" value="GGDEF"/>
    <property type="match status" value="1"/>
</dbReference>
<feature type="domain" description="MHYT" evidence="4">
    <location>
        <begin position="5"/>
        <end position="198"/>
    </location>
</feature>
<dbReference type="CDD" id="cd01949">
    <property type="entry name" value="GGDEF"/>
    <property type="match status" value="1"/>
</dbReference>
<dbReference type="InterPro" id="IPR043128">
    <property type="entry name" value="Rev_trsase/Diguanyl_cyclase"/>
</dbReference>
<evidence type="ECO:0000313" key="6">
    <source>
        <dbReference type="Proteomes" id="UP001168540"/>
    </source>
</evidence>
<accession>A0ABT7XQT0</accession>
<dbReference type="Proteomes" id="UP001168540">
    <property type="component" value="Unassembled WGS sequence"/>
</dbReference>
<dbReference type="PROSITE" id="PS50883">
    <property type="entry name" value="EAL"/>
    <property type="match status" value="1"/>
</dbReference>
<evidence type="ECO:0000259" key="4">
    <source>
        <dbReference type="PROSITE" id="PS50924"/>
    </source>
</evidence>
<gene>
    <name evidence="5" type="ORF">QU481_14360</name>
</gene>
<dbReference type="NCBIfam" id="TIGR00254">
    <property type="entry name" value="GGDEF"/>
    <property type="match status" value="1"/>
</dbReference>
<feature type="transmembrane region" description="Helical" evidence="1">
    <location>
        <begin position="6"/>
        <end position="25"/>
    </location>
</feature>
<name>A0ABT7XQT0_9NEIS</name>
<feature type="transmembrane region" description="Helical" evidence="1">
    <location>
        <begin position="209"/>
        <end position="232"/>
    </location>
</feature>
<feature type="domain" description="GGDEF" evidence="3">
    <location>
        <begin position="287"/>
        <end position="420"/>
    </location>
</feature>
<dbReference type="SUPFAM" id="SSF141868">
    <property type="entry name" value="EAL domain-like"/>
    <property type="match status" value="1"/>
</dbReference>
<dbReference type="RefSeq" id="WP_289830715.1">
    <property type="nucleotide sequence ID" value="NZ_JAUEDK010000025.1"/>
</dbReference>
<feature type="transmembrane region" description="Helical" evidence="1">
    <location>
        <begin position="79"/>
        <end position="96"/>
    </location>
</feature>
<dbReference type="Gene3D" id="3.30.70.270">
    <property type="match status" value="1"/>
</dbReference>
<keyword evidence="1" id="KW-0812">Transmembrane</keyword>
<feature type="transmembrane region" description="Helical" evidence="1">
    <location>
        <begin position="46"/>
        <end position="67"/>
    </location>
</feature>
<feature type="transmembrane region" description="Helical" evidence="1">
    <location>
        <begin position="169"/>
        <end position="189"/>
    </location>
</feature>
<dbReference type="SMART" id="SM00267">
    <property type="entry name" value="GGDEF"/>
    <property type="match status" value="1"/>
</dbReference>
<evidence type="ECO:0000313" key="5">
    <source>
        <dbReference type="EMBL" id="MDN0076070.1"/>
    </source>
</evidence>
<evidence type="ECO:0000259" key="2">
    <source>
        <dbReference type="PROSITE" id="PS50883"/>
    </source>
</evidence>
<dbReference type="SMART" id="SM00052">
    <property type="entry name" value="EAL"/>
    <property type="match status" value="1"/>
</dbReference>
<dbReference type="InterPro" id="IPR029787">
    <property type="entry name" value="Nucleotide_cyclase"/>
</dbReference>
<dbReference type="InterPro" id="IPR005330">
    <property type="entry name" value="MHYT_dom"/>
</dbReference>
<organism evidence="5 6">
    <name type="scientific">Crenobacter oryzisoli</name>
    <dbReference type="NCBI Taxonomy" id="3056844"/>
    <lineage>
        <taxon>Bacteria</taxon>
        <taxon>Pseudomonadati</taxon>
        <taxon>Pseudomonadota</taxon>
        <taxon>Betaproteobacteria</taxon>
        <taxon>Neisseriales</taxon>
        <taxon>Neisseriaceae</taxon>
        <taxon>Crenobacter</taxon>
    </lineage>
</organism>
<dbReference type="InterPro" id="IPR052155">
    <property type="entry name" value="Biofilm_reg_signaling"/>
</dbReference>
<dbReference type="EMBL" id="JAUEDK010000025">
    <property type="protein sequence ID" value="MDN0076070.1"/>
    <property type="molecule type" value="Genomic_DNA"/>
</dbReference>
<dbReference type="CDD" id="cd01948">
    <property type="entry name" value="EAL"/>
    <property type="match status" value="1"/>
</dbReference>
<feature type="transmembrane region" description="Helical" evidence="1">
    <location>
        <begin position="108"/>
        <end position="134"/>
    </location>
</feature>
<dbReference type="Pfam" id="PF03707">
    <property type="entry name" value="MHYT"/>
    <property type="match status" value="2"/>
</dbReference>
<dbReference type="InterPro" id="IPR035919">
    <property type="entry name" value="EAL_sf"/>
</dbReference>